<accession>A0A1G7C517</accession>
<name>A0A1G7C517_9FLAO</name>
<dbReference type="InterPro" id="IPR001310">
    <property type="entry name" value="Histidine_triad_HIT"/>
</dbReference>
<evidence type="ECO:0000256" key="3">
    <source>
        <dbReference type="PROSITE-ProRule" id="PRU00464"/>
    </source>
</evidence>
<dbReference type="RefSeq" id="WP_092736433.1">
    <property type="nucleotide sequence ID" value="NZ_FNAS01000007.1"/>
</dbReference>
<evidence type="ECO:0000256" key="2">
    <source>
        <dbReference type="PIRSR" id="PIRSR601310-3"/>
    </source>
</evidence>
<evidence type="ECO:0000313" key="6">
    <source>
        <dbReference type="Proteomes" id="UP000198517"/>
    </source>
</evidence>
<dbReference type="STRING" id="1071918.SAMN05421544_10739"/>
<evidence type="ECO:0000256" key="1">
    <source>
        <dbReference type="PIRSR" id="PIRSR601310-1"/>
    </source>
</evidence>
<dbReference type="InterPro" id="IPR011146">
    <property type="entry name" value="HIT-like"/>
</dbReference>
<dbReference type="Gene3D" id="3.30.428.10">
    <property type="entry name" value="HIT-like"/>
    <property type="match status" value="1"/>
</dbReference>
<dbReference type="PRINTS" id="PR00332">
    <property type="entry name" value="HISTRIAD"/>
</dbReference>
<dbReference type="PANTHER" id="PTHR46648">
    <property type="entry name" value="HIT FAMILY PROTEIN 1"/>
    <property type="match status" value="1"/>
</dbReference>
<gene>
    <name evidence="5" type="ORF">SAMN05421544_10739</name>
</gene>
<evidence type="ECO:0000259" key="4">
    <source>
        <dbReference type="PROSITE" id="PS51084"/>
    </source>
</evidence>
<dbReference type="PANTHER" id="PTHR46648:SF1">
    <property type="entry name" value="ADENOSINE 5'-MONOPHOSPHORAMIDASE HNT1"/>
    <property type="match status" value="1"/>
</dbReference>
<reference evidence="5 6" key="1">
    <citation type="submission" date="2016-10" db="EMBL/GenBank/DDBJ databases">
        <authorList>
            <person name="de Groot N.N."/>
        </authorList>
    </citation>
    <scope>NUCLEOTIDE SEQUENCE [LARGE SCALE GENOMIC DNA]</scope>
    <source>
        <strain evidence="5 6">DSM 24015</strain>
    </source>
</reference>
<dbReference type="OrthoDB" id="9784774at2"/>
<protein>
    <submittedName>
        <fullName evidence="5">Histidine triad (HIT) family protein</fullName>
    </submittedName>
</protein>
<dbReference type="Proteomes" id="UP000198517">
    <property type="component" value="Unassembled WGS sequence"/>
</dbReference>
<keyword evidence="6" id="KW-1185">Reference proteome</keyword>
<dbReference type="GO" id="GO:0003824">
    <property type="term" value="F:catalytic activity"/>
    <property type="evidence" value="ECO:0007669"/>
    <property type="project" value="InterPro"/>
</dbReference>
<feature type="domain" description="HIT" evidence="4">
    <location>
        <begin position="4"/>
        <end position="107"/>
    </location>
</feature>
<dbReference type="GO" id="GO:0009117">
    <property type="term" value="P:nucleotide metabolic process"/>
    <property type="evidence" value="ECO:0007669"/>
    <property type="project" value="TreeGrafter"/>
</dbReference>
<dbReference type="AlphaFoldDB" id="A0A1G7C517"/>
<evidence type="ECO:0000313" key="5">
    <source>
        <dbReference type="EMBL" id="SDE33860.1"/>
    </source>
</evidence>
<proteinExistence type="predicted"/>
<sequence>MASVFTKIINGEIPAYKIAEDENHLAFLDVMPLVEGHTLVIPKKEVDLIFDLDSEAFKDLWAFAQQIAKKVGAAMPCERVAVAVVGLEVPHAHIHLVPICKMSDLNFQNERLKLSAEQYQDIQKRIIQAEV</sequence>
<dbReference type="EMBL" id="FNAS01000007">
    <property type="protein sequence ID" value="SDE33860.1"/>
    <property type="molecule type" value="Genomic_DNA"/>
</dbReference>
<dbReference type="InterPro" id="IPR036265">
    <property type="entry name" value="HIT-like_sf"/>
</dbReference>
<feature type="short sequence motif" description="Histidine triad motif" evidence="2 3">
    <location>
        <begin position="91"/>
        <end position="95"/>
    </location>
</feature>
<dbReference type="Pfam" id="PF01230">
    <property type="entry name" value="HIT"/>
    <property type="match status" value="1"/>
</dbReference>
<organism evidence="5 6">
    <name type="scientific">Riemerella columbipharyngis</name>
    <dbReference type="NCBI Taxonomy" id="1071918"/>
    <lineage>
        <taxon>Bacteria</taxon>
        <taxon>Pseudomonadati</taxon>
        <taxon>Bacteroidota</taxon>
        <taxon>Flavobacteriia</taxon>
        <taxon>Flavobacteriales</taxon>
        <taxon>Weeksellaceae</taxon>
        <taxon>Riemerella</taxon>
    </lineage>
</organism>
<dbReference type="PROSITE" id="PS51084">
    <property type="entry name" value="HIT_2"/>
    <property type="match status" value="1"/>
</dbReference>
<dbReference type="SUPFAM" id="SSF54197">
    <property type="entry name" value="HIT-like"/>
    <property type="match status" value="1"/>
</dbReference>
<feature type="active site" description="Tele-AMP-histidine intermediate" evidence="1">
    <location>
        <position position="93"/>
    </location>
</feature>